<name>A0ABQ5JD32_9ASTR</name>
<reference evidence="1" key="2">
    <citation type="submission" date="2022-01" db="EMBL/GenBank/DDBJ databases">
        <authorList>
            <person name="Yamashiro T."/>
            <person name="Shiraishi A."/>
            <person name="Satake H."/>
            <person name="Nakayama K."/>
        </authorList>
    </citation>
    <scope>NUCLEOTIDE SEQUENCE</scope>
</reference>
<comment type="caution">
    <text evidence="1">The sequence shown here is derived from an EMBL/GenBank/DDBJ whole genome shotgun (WGS) entry which is preliminary data.</text>
</comment>
<evidence type="ECO:0000313" key="1">
    <source>
        <dbReference type="EMBL" id="GJU10449.1"/>
    </source>
</evidence>
<sequence>MRVIKEEFEALVLLMIDNDLFTYDTPLGMIFNEFNRLSGMDDDLFTYEVKIHKLSYSSSVEQKMDDLDYGSLDFYETKLCYDECEKMYAEAVIFVNKRFVREDDEEVITDNKLSNLGDDNLIEENEISQIFRIDTNIFCFKIPLCEAFKEFNYLFQIDVDMLTKDIPGFKKYEEYNDTWIHERNKDIPWVANMPWLDYGPWMEPSDDI</sequence>
<reference evidence="1" key="1">
    <citation type="journal article" date="2022" name="Int. J. Mol. Sci.">
        <title>Draft Genome of Tanacetum Coccineum: Genomic Comparison of Closely Related Tanacetum-Family Plants.</title>
        <authorList>
            <person name="Yamashiro T."/>
            <person name="Shiraishi A."/>
            <person name="Nakayama K."/>
            <person name="Satake H."/>
        </authorList>
    </citation>
    <scope>NUCLEOTIDE SEQUENCE</scope>
</reference>
<evidence type="ECO:0000313" key="2">
    <source>
        <dbReference type="Proteomes" id="UP001151760"/>
    </source>
</evidence>
<accession>A0ABQ5JD32</accession>
<keyword evidence="2" id="KW-1185">Reference proteome</keyword>
<protein>
    <submittedName>
        <fullName evidence="1">Uncharacterized protein</fullName>
    </submittedName>
</protein>
<proteinExistence type="predicted"/>
<organism evidence="1 2">
    <name type="scientific">Tanacetum coccineum</name>
    <dbReference type="NCBI Taxonomy" id="301880"/>
    <lineage>
        <taxon>Eukaryota</taxon>
        <taxon>Viridiplantae</taxon>
        <taxon>Streptophyta</taxon>
        <taxon>Embryophyta</taxon>
        <taxon>Tracheophyta</taxon>
        <taxon>Spermatophyta</taxon>
        <taxon>Magnoliopsida</taxon>
        <taxon>eudicotyledons</taxon>
        <taxon>Gunneridae</taxon>
        <taxon>Pentapetalae</taxon>
        <taxon>asterids</taxon>
        <taxon>campanulids</taxon>
        <taxon>Asterales</taxon>
        <taxon>Asteraceae</taxon>
        <taxon>Asteroideae</taxon>
        <taxon>Anthemideae</taxon>
        <taxon>Anthemidinae</taxon>
        <taxon>Tanacetum</taxon>
    </lineage>
</organism>
<dbReference type="Proteomes" id="UP001151760">
    <property type="component" value="Unassembled WGS sequence"/>
</dbReference>
<gene>
    <name evidence="1" type="ORF">Tco_1132845</name>
</gene>
<dbReference type="EMBL" id="BQNB010021826">
    <property type="protein sequence ID" value="GJU10449.1"/>
    <property type="molecule type" value="Genomic_DNA"/>
</dbReference>